<protein>
    <submittedName>
        <fullName evidence="1">Uncharacterized protein</fullName>
    </submittedName>
</protein>
<evidence type="ECO:0000313" key="1">
    <source>
        <dbReference type="EMBL" id="KAI7843375.1"/>
    </source>
</evidence>
<name>A0AAD5DWJ0_9CHLO</name>
<comment type="caution">
    <text evidence="1">The sequence shown here is derived from an EMBL/GenBank/DDBJ whole genome shotgun (WGS) entry which is preliminary data.</text>
</comment>
<reference evidence="1" key="1">
    <citation type="submission" date="2020-11" db="EMBL/GenBank/DDBJ databases">
        <title>Chlorella ohadii genome sequencing and assembly.</title>
        <authorList>
            <person name="Murik O."/>
            <person name="Treves H."/>
            <person name="Kedem I."/>
            <person name="Shotland Y."/>
            <person name="Kaplan A."/>
        </authorList>
    </citation>
    <scope>NUCLEOTIDE SEQUENCE</scope>
    <source>
        <strain evidence="1">1</strain>
    </source>
</reference>
<keyword evidence="2" id="KW-1185">Reference proteome</keyword>
<dbReference type="Proteomes" id="UP001205105">
    <property type="component" value="Unassembled WGS sequence"/>
</dbReference>
<gene>
    <name evidence="1" type="ORF">COHA_002973</name>
</gene>
<accession>A0AAD5DWJ0</accession>
<dbReference type="EMBL" id="JADXDR010000039">
    <property type="protein sequence ID" value="KAI7843375.1"/>
    <property type="molecule type" value="Genomic_DNA"/>
</dbReference>
<dbReference type="AlphaFoldDB" id="A0AAD5DWJ0"/>
<proteinExistence type="predicted"/>
<sequence>MVTTAVTPEARLQVMRAAFRCMPGNDWHNKNVLTRPLPPVDEMNAAQLLMLLTQAGECQQGCSMVISAGFAPAVPCTYVARVGVVRDLNLSFNTLEPNLEGGWRAVRELATGHVLQARAFNRLVMCWPIVNVQLRAQAILGLSRIMPRTCATIDRQADEMADMIETTGPDGFQNLLPPELRLVLIYRELQRDINNAAALLHLLVCGHD</sequence>
<evidence type="ECO:0000313" key="2">
    <source>
        <dbReference type="Proteomes" id="UP001205105"/>
    </source>
</evidence>
<organism evidence="1 2">
    <name type="scientific">Chlorella ohadii</name>
    <dbReference type="NCBI Taxonomy" id="2649997"/>
    <lineage>
        <taxon>Eukaryota</taxon>
        <taxon>Viridiplantae</taxon>
        <taxon>Chlorophyta</taxon>
        <taxon>core chlorophytes</taxon>
        <taxon>Trebouxiophyceae</taxon>
        <taxon>Chlorellales</taxon>
        <taxon>Chlorellaceae</taxon>
        <taxon>Chlorella clade</taxon>
        <taxon>Chlorella</taxon>
    </lineage>
</organism>